<dbReference type="AlphaFoldDB" id="A0A5C8Z8B8"/>
<dbReference type="GO" id="GO:0046983">
    <property type="term" value="F:protein dimerization activity"/>
    <property type="evidence" value="ECO:0007669"/>
    <property type="project" value="InterPro"/>
</dbReference>
<keyword evidence="1" id="KW-0808">Transferase</keyword>
<dbReference type="RefSeq" id="WP_147712900.1">
    <property type="nucleotide sequence ID" value="NZ_VKAD01000001.1"/>
</dbReference>
<keyword evidence="4" id="KW-1133">Transmembrane helix</keyword>
<gene>
    <name evidence="7" type="ORF">FME95_02720</name>
</gene>
<comment type="caution">
    <text evidence="7">The sequence shown here is derived from an EMBL/GenBank/DDBJ whole genome shotgun (WGS) entry which is preliminary data.</text>
</comment>
<dbReference type="Gene3D" id="3.30.565.10">
    <property type="entry name" value="Histidine kinase-like ATPase, C-terminal domain"/>
    <property type="match status" value="1"/>
</dbReference>
<dbReference type="Pfam" id="PF02518">
    <property type="entry name" value="HATPase_c"/>
    <property type="match status" value="1"/>
</dbReference>
<dbReference type="InterPro" id="IPR011712">
    <property type="entry name" value="Sig_transdc_His_kin_sub3_dim/P"/>
</dbReference>
<feature type="transmembrane region" description="Helical" evidence="4">
    <location>
        <begin position="21"/>
        <end position="40"/>
    </location>
</feature>
<dbReference type="EMBL" id="VKAD01000001">
    <property type="protein sequence ID" value="TXR53498.1"/>
    <property type="molecule type" value="Genomic_DNA"/>
</dbReference>
<dbReference type="GO" id="GO:0000155">
    <property type="term" value="F:phosphorelay sensor kinase activity"/>
    <property type="evidence" value="ECO:0007669"/>
    <property type="project" value="InterPro"/>
</dbReference>
<dbReference type="GO" id="GO:0016020">
    <property type="term" value="C:membrane"/>
    <property type="evidence" value="ECO:0007669"/>
    <property type="project" value="InterPro"/>
</dbReference>
<evidence type="ECO:0000256" key="2">
    <source>
        <dbReference type="ARBA" id="ARBA00022777"/>
    </source>
</evidence>
<accession>A0A5C8Z8B8</accession>
<evidence type="ECO:0000256" key="1">
    <source>
        <dbReference type="ARBA" id="ARBA00022679"/>
    </source>
</evidence>
<evidence type="ECO:0000313" key="8">
    <source>
        <dbReference type="Proteomes" id="UP000321764"/>
    </source>
</evidence>
<feature type="transmembrane region" description="Helical" evidence="4">
    <location>
        <begin position="116"/>
        <end position="143"/>
    </location>
</feature>
<evidence type="ECO:0000313" key="7">
    <source>
        <dbReference type="EMBL" id="TXR53498.1"/>
    </source>
</evidence>
<dbReference type="PANTHER" id="PTHR24421">
    <property type="entry name" value="NITRATE/NITRITE SENSOR PROTEIN NARX-RELATED"/>
    <property type="match status" value="1"/>
</dbReference>
<proteinExistence type="predicted"/>
<dbReference type="OrthoDB" id="9797605at2"/>
<feature type="transmembrane region" description="Helical" evidence="4">
    <location>
        <begin position="46"/>
        <end position="65"/>
    </location>
</feature>
<protein>
    <submittedName>
        <fullName evidence="7">Sensor histidine kinase</fullName>
    </submittedName>
</protein>
<feature type="domain" description="Signal transduction histidine kinase subgroup 3 dimerisation and phosphoacceptor" evidence="6">
    <location>
        <begin position="209"/>
        <end position="273"/>
    </location>
</feature>
<feature type="domain" description="Histidine kinase/HSP90-like ATPase" evidence="5">
    <location>
        <begin position="312"/>
        <end position="378"/>
    </location>
</feature>
<dbReference type="CDD" id="cd16917">
    <property type="entry name" value="HATPase_UhpB-NarQ-NarX-like"/>
    <property type="match status" value="1"/>
</dbReference>
<keyword evidence="3" id="KW-0902">Two-component regulatory system</keyword>
<sequence length="393" mass="44211">MHKPTLDATIQLSIAQKLEGMLGYLAWAVVCYLTLSAHPIESSKGVVRLFLIAAALLLAIYFFYLTTRDQPYNKARYRPFKNNQQLVRRLGFIGQLAMVVLIRWHSDPGVTADILISVALAAQVPICFGQFHSMLIIIALMAIDYCLHLKAGTEDAFFVSAMGGALQLLTIRIALRIIQEKAAYEQIAGLNKELVAMQELLKQSTEQSERLRISRDLHDGLGHGLSALILKLQYLTYTAKEPAIQQTVQQAYQMSRQLMQDVRETVGHMREKTELNLKEALEALITQTPNLKSQLHYDADVHIQDYRIAEVLFRCVQESITNTLKHTNADTLSIVLREEDEHLILQIEDNGVGASEFQLGNGLKGMQERVDAIGGQCEFTLDNHFILRILIPS</sequence>
<feature type="transmembrane region" description="Helical" evidence="4">
    <location>
        <begin position="86"/>
        <end position="104"/>
    </location>
</feature>
<dbReference type="Proteomes" id="UP000321764">
    <property type="component" value="Unassembled WGS sequence"/>
</dbReference>
<name>A0A5C8Z8B8_9GAMM</name>
<dbReference type="PANTHER" id="PTHR24421:SF59">
    <property type="entry name" value="OXYGEN SENSOR HISTIDINE KINASE NREB"/>
    <property type="match status" value="1"/>
</dbReference>
<evidence type="ECO:0000256" key="4">
    <source>
        <dbReference type="SAM" id="Phobius"/>
    </source>
</evidence>
<keyword evidence="2 7" id="KW-0418">Kinase</keyword>
<reference evidence="7 8" key="1">
    <citation type="submission" date="2019-07" db="EMBL/GenBank/DDBJ databases">
        <title>Reinekea sp. strain SSH23 genome sequencing and assembly.</title>
        <authorList>
            <person name="Kim I."/>
        </authorList>
    </citation>
    <scope>NUCLEOTIDE SEQUENCE [LARGE SCALE GENOMIC DNA]</scope>
    <source>
        <strain evidence="7 8">SSH23</strain>
    </source>
</reference>
<feature type="transmembrane region" description="Helical" evidence="4">
    <location>
        <begin position="155"/>
        <end position="175"/>
    </location>
</feature>
<dbReference type="SUPFAM" id="SSF55874">
    <property type="entry name" value="ATPase domain of HSP90 chaperone/DNA topoisomerase II/histidine kinase"/>
    <property type="match status" value="1"/>
</dbReference>
<keyword evidence="4" id="KW-0812">Transmembrane</keyword>
<evidence type="ECO:0000259" key="5">
    <source>
        <dbReference type="Pfam" id="PF02518"/>
    </source>
</evidence>
<keyword evidence="8" id="KW-1185">Reference proteome</keyword>
<evidence type="ECO:0000256" key="3">
    <source>
        <dbReference type="ARBA" id="ARBA00023012"/>
    </source>
</evidence>
<dbReference type="Pfam" id="PF07730">
    <property type="entry name" value="HisKA_3"/>
    <property type="match status" value="1"/>
</dbReference>
<keyword evidence="4" id="KW-0472">Membrane</keyword>
<dbReference type="InterPro" id="IPR003594">
    <property type="entry name" value="HATPase_dom"/>
</dbReference>
<dbReference type="Gene3D" id="1.20.5.1930">
    <property type="match status" value="1"/>
</dbReference>
<evidence type="ECO:0000259" key="6">
    <source>
        <dbReference type="Pfam" id="PF07730"/>
    </source>
</evidence>
<dbReference type="InterPro" id="IPR050482">
    <property type="entry name" value="Sensor_HK_TwoCompSys"/>
</dbReference>
<dbReference type="InterPro" id="IPR036890">
    <property type="entry name" value="HATPase_C_sf"/>
</dbReference>
<organism evidence="7 8">
    <name type="scientific">Reinekea thalattae</name>
    <dbReference type="NCBI Taxonomy" id="2593301"/>
    <lineage>
        <taxon>Bacteria</taxon>
        <taxon>Pseudomonadati</taxon>
        <taxon>Pseudomonadota</taxon>
        <taxon>Gammaproteobacteria</taxon>
        <taxon>Oceanospirillales</taxon>
        <taxon>Saccharospirillaceae</taxon>
        <taxon>Reinekea</taxon>
    </lineage>
</organism>